<evidence type="ECO:0000256" key="2">
    <source>
        <dbReference type="SAM" id="MobiDB-lite"/>
    </source>
</evidence>
<feature type="coiled-coil region" evidence="1">
    <location>
        <begin position="92"/>
        <end position="123"/>
    </location>
</feature>
<reference evidence="3 4" key="1">
    <citation type="journal article" date="2020" name="Appl. Microbiol. Biotechnol.">
        <title>Targeted gene deletion in Brettanomyces bruxellensis with an expression-free CRISPR-Cas9 system.</title>
        <authorList>
            <person name="Varela C."/>
            <person name="Bartel C."/>
            <person name="Onetto C."/>
            <person name="Borneman A."/>
        </authorList>
    </citation>
    <scope>NUCLEOTIDE SEQUENCE [LARGE SCALE GENOMIC DNA]</scope>
    <source>
        <strain evidence="3 4">AWRI1613</strain>
    </source>
</reference>
<keyword evidence="1" id="KW-0175">Coiled coil</keyword>
<name>A0A8H6BFU0_DEKBR</name>
<protein>
    <recommendedName>
        <fullName evidence="5">Elongin-A</fullName>
    </recommendedName>
</protein>
<proteinExistence type="predicted"/>
<feature type="region of interest" description="Disordered" evidence="2">
    <location>
        <begin position="180"/>
        <end position="200"/>
    </location>
</feature>
<evidence type="ECO:0008006" key="5">
    <source>
        <dbReference type="Google" id="ProtNLM"/>
    </source>
</evidence>
<evidence type="ECO:0000256" key="1">
    <source>
        <dbReference type="SAM" id="Coils"/>
    </source>
</evidence>
<dbReference type="PANTHER" id="PTHR47543">
    <property type="entry name" value="OS08G0169600 PROTEIN"/>
    <property type="match status" value="1"/>
</dbReference>
<dbReference type="InterPro" id="IPR010684">
    <property type="entry name" value="RNA_pol_II_trans_fac_SIII_A"/>
</dbReference>
<dbReference type="Gene3D" id="6.10.250.3180">
    <property type="match status" value="1"/>
</dbReference>
<evidence type="ECO:0000313" key="4">
    <source>
        <dbReference type="Proteomes" id="UP000568158"/>
    </source>
</evidence>
<accession>A0A8H6BFU0</accession>
<organism evidence="3 4">
    <name type="scientific">Dekkera bruxellensis</name>
    <name type="common">Brettanomyces custersii</name>
    <dbReference type="NCBI Taxonomy" id="5007"/>
    <lineage>
        <taxon>Eukaryota</taxon>
        <taxon>Fungi</taxon>
        <taxon>Dikarya</taxon>
        <taxon>Ascomycota</taxon>
        <taxon>Saccharomycotina</taxon>
        <taxon>Pichiomycetes</taxon>
        <taxon>Pichiales</taxon>
        <taxon>Pichiaceae</taxon>
        <taxon>Brettanomyces</taxon>
    </lineage>
</organism>
<gene>
    <name evidence="3" type="ORF">HII12_002623</name>
</gene>
<comment type="caution">
    <text evidence="3">The sequence shown here is derived from an EMBL/GenBank/DDBJ whole genome shotgun (WGS) entry which is preliminary data.</text>
</comment>
<dbReference type="GO" id="GO:0006368">
    <property type="term" value="P:transcription elongation by RNA polymerase II"/>
    <property type="evidence" value="ECO:0007669"/>
    <property type="project" value="InterPro"/>
</dbReference>
<sequence>MDKQRHQKFPSLVFLATLKCIENVHLITDVGTTPYHLVEPALRQIELKSPHLVSQSDPIWQSLIAREFPNRPLVVEQMSSGRKVRVPSRQLYEKYAREKEEQQKEATRTFKQLTRLMNKEKEKHKVKTIDHAMLPKRGMRLLGTSAPKPVFKSRLLEKARHQNKMRNRYLLSAIKKPKRSLKGGLMSKNAPFSPPKSFSRPIRVPRKTFINITDDSVRLRAPYPQLIPKKRRPANLSPPLRNASLTSQPKHKKSKVYIYSTQKSGYEAHN</sequence>
<dbReference type="Proteomes" id="UP000568158">
    <property type="component" value="Unassembled WGS sequence"/>
</dbReference>
<dbReference type="PANTHER" id="PTHR47543:SF2">
    <property type="entry name" value="RNA POLYMERASE II TRANSCRIPTION FACTOR SIII SUBUNIT A"/>
    <property type="match status" value="1"/>
</dbReference>
<dbReference type="GO" id="GO:0070449">
    <property type="term" value="C:elongin complex"/>
    <property type="evidence" value="ECO:0007669"/>
    <property type="project" value="InterPro"/>
</dbReference>
<evidence type="ECO:0000313" key="3">
    <source>
        <dbReference type="EMBL" id="KAF6011030.1"/>
    </source>
</evidence>
<dbReference type="AlphaFoldDB" id="A0A8H6BFU0"/>
<dbReference type="EMBL" id="JABCYN010000025">
    <property type="protein sequence ID" value="KAF6011030.1"/>
    <property type="molecule type" value="Genomic_DNA"/>
</dbReference>
<feature type="region of interest" description="Disordered" evidence="2">
    <location>
        <begin position="221"/>
        <end position="270"/>
    </location>
</feature>
<dbReference type="Pfam" id="PF06881">
    <property type="entry name" value="Elongin_A"/>
    <property type="match status" value="1"/>
</dbReference>